<gene>
    <name evidence="2" type="ORF">PVK06_002005</name>
</gene>
<dbReference type="EMBL" id="JARKNE010000001">
    <property type="protein sequence ID" value="KAK5845782.1"/>
    <property type="molecule type" value="Genomic_DNA"/>
</dbReference>
<evidence type="ECO:0000256" key="1">
    <source>
        <dbReference type="SAM" id="MobiDB-lite"/>
    </source>
</evidence>
<comment type="caution">
    <text evidence="2">The sequence shown here is derived from an EMBL/GenBank/DDBJ whole genome shotgun (WGS) entry which is preliminary data.</text>
</comment>
<organism evidence="2 3">
    <name type="scientific">Gossypium arboreum</name>
    <name type="common">Tree cotton</name>
    <name type="synonym">Gossypium nanking</name>
    <dbReference type="NCBI Taxonomy" id="29729"/>
    <lineage>
        <taxon>Eukaryota</taxon>
        <taxon>Viridiplantae</taxon>
        <taxon>Streptophyta</taxon>
        <taxon>Embryophyta</taxon>
        <taxon>Tracheophyta</taxon>
        <taxon>Spermatophyta</taxon>
        <taxon>Magnoliopsida</taxon>
        <taxon>eudicotyledons</taxon>
        <taxon>Gunneridae</taxon>
        <taxon>Pentapetalae</taxon>
        <taxon>rosids</taxon>
        <taxon>malvids</taxon>
        <taxon>Malvales</taxon>
        <taxon>Malvaceae</taxon>
        <taxon>Malvoideae</taxon>
        <taxon>Gossypium</taxon>
    </lineage>
</organism>
<keyword evidence="3" id="KW-1185">Reference proteome</keyword>
<feature type="compositionally biased region" description="Basic residues" evidence="1">
    <location>
        <begin position="7"/>
        <end position="16"/>
    </location>
</feature>
<name>A0ABR0R3U9_GOSAR</name>
<evidence type="ECO:0000313" key="3">
    <source>
        <dbReference type="Proteomes" id="UP001358586"/>
    </source>
</evidence>
<proteinExistence type="predicted"/>
<reference evidence="2 3" key="1">
    <citation type="submission" date="2023-03" db="EMBL/GenBank/DDBJ databases">
        <title>WGS of Gossypium arboreum.</title>
        <authorList>
            <person name="Yu D."/>
        </authorList>
    </citation>
    <scope>NUCLEOTIDE SEQUENCE [LARGE SCALE GENOMIC DNA]</scope>
    <source>
        <tissue evidence="2">Leaf</tissue>
    </source>
</reference>
<protein>
    <submittedName>
        <fullName evidence="2">Uncharacterized protein</fullName>
    </submittedName>
</protein>
<accession>A0ABR0R3U9</accession>
<feature type="region of interest" description="Disordered" evidence="1">
    <location>
        <begin position="49"/>
        <end position="78"/>
    </location>
</feature>
<dbReference type="Proteomes" id="UP001358586">
    <property type="component" value="Chromosome 1"/>
</dbReference>
<feature type="region of interest" description="Disordered" evidence="1">
    <location>
        <begin position="1"/>
        <end position="32"/>
    </location>
</feature>
<evidence type="ECO:0000313" key="2">
    <source>
        <dbReference type="EMBL" id="KAK5845782.1"/>
    </source>
</evidence>
<sequence>MDFKGSVQKRKLRKGSRGYQGEKRGDDNGEVMEPIWLHMGGNYGTEEVYEDRDVSTPGASSNAHQGSIELPKGPMTRA</sequence>